<dbReference type="EMBL" id="JABSTR010000001">
    <property type="protein sequence ID" value="KAH9361160.1"/>
    <property type="molecule type" value="Genomic_DNA"/>
</dbReference>
<dbReference type="AlphaFoldDB" id="A0A9J6FFN2"/>
<proteinExistence type="predicted"/>
<feature type="compositionally biased region" description="Basic and acidic residues" evidence="1">
    <location>
        <begin position="1"/>
        <end position="11"/>
    </location>
</feature>
<protein>
    <submittedName>
        <fullName evidence="2">Uncharacterized protein</fullName>
    </submittedName>
</protein>
<name>A0A9J6FFN2_HAELO</name>
<gene>
    <name evidence="2" type="ORF">HPB48_003022</name>
</gene>
<reference evidence="2 3" key="1">
    <citation type="journal article" date="2020" name="Cell">
        <title>Large-Scale Comparative Analyses of Tick Genomes Elucidate Their Genetic Diversity and Vector Capacities.</title>
        <authorList>
            <consortium name="Tick Genome and Microbiome Consortium (TIGMIC)"/>
            <person name="Jia N."/>
            <person name="Wang J."/>
            <person name="Shi W."/>
            <person name="Du L."/>
            <person name="Sun Y."/>
            <person name="Zhan W."/>
            <person name="Jiang J.F."/>
            <person name="Wang Q."/>
            <person name="Zhang B."/>
            <person name="Ji P."/>
            <person name="Bell-Sakyi L."/>
            <person name="Cui X.M."/>
            <person name="Yuan T.T."/>
            <person name="Jiang B.G."/>
            <person name="Yang W.F."/>
            <person name="Lam T.T."/>
            <person name="Chang Q.C."/>
            <person name="Ding S.J."/>
            <person name="Wang X.J."/>
            <person name="Zhu J.G."/>
            <person name="Ruan X.D."/>
            <person name="Zhao L."/>
            <person name="Wei J.T."/>
            <person name="Ye R.Z."/>
            <person name="Que T.C."/>
            <person name="Du C.H."/>
            <person name="Zhou Y.H."/>
            <person name="Cheng J.X."/>
            <person name="Dai P.F."/>
            <person name="Guo W.B."/>
            <person name="Han X.H."/>
            <person name="Huang E.J."/>
            <person name="Li L.F."/>
            <person name="Wei W."/>
            <person name="Gao Y.C."/>
            <person name="Liu J.Z."/>
            <person name="Shao H.Z."/>
            <person name="Wang X."/>
            <person name="Wang C.C."/>
            <person name="Yang T.C."/>
            <person name="Huo Q.B."/>
            <person name="Li W."/>
            <person name="Chen H.Y."/>
            <person name="Chen S.E."/>
            <person name="Zhou L.G."/>
            <person name="Ni X.B."/>
            <person name="Tian J.H."/>
            <person name="Sheng Y."/>
            <person name="Liu T."/>
            <person name="Pan Y.S."/>
            <person name="Xia L.Y."/>
            <person name="Li J."/>
            <person name="Zhao F."/>
            <person name="Cao W.C."/>
        </authorList>
    </citation>
    <scope>NUCLEOTIDE SEQUENCE [LARGE SCALE GENOMIC DNA]</scope>
    <source>
        <strain evidence="2">HaeL-2018</strain>
    </source>
</reference>
<evidence type="ECO:0000256" key="1">
    <source>
        <dbReference type="SAM" id="MobiDB-lite"/>
    </source>
</evidence>
<feature type="region of interest" description="Disordered" evidence="1">
    <location>
        <begin position="1"/>
        <end position="21"/>
    </location>
</feature>
<comment type="caution">
    <text evidence="2">The sequence shown here is derived from an EMBL/GenBank/DDBJ whole genome shotgun (WGS) entry which is preliminary data.</text>
</comment>
<sequence length="208" mass="23058">MSAASDHRIGDMEVVEVNGESISAEEFESDAGWLSSHRQRNSRAISKLCLTAEQLATARRSSTPATKHSTKRSRNSQPPRAPQLPKEDIKIIPRPRDGLNVKKLSDAQIRDAVFAAASFTRDEAEEDILQSNPTKNIVIISTPTMVNAEKYNSIRKLRVGDAVYETVAYAAPPEDTVKAVIHRIPSYDTAEDITRSMVYNKNPHDLTS</sequence>
<keyword evidence="3" id="KW-1185">Reference proteome</keyword>
<dbReference type="VEuPathDB" id="VectorBase:HLOH_054676"/>
<dbReference type="OrthoDB" id="10468194at2759"/>
<evidence type="ECO:0000313" key="2">
    <source>
        <dbReference type="EMBL" id="KAH9361160.1"/>
    </source>
</evidence>
<dbReference type="Proteomes" id="UP000821853">
    <property type="component" value="Chromosome 1"/>
</dbReference>
<evidence type="ECO:0000313" key="3">
    <source>
        <dbReference type="Proteomes" id="UP000821853"/>
    </source>
</evidence>
<feature type="region of interest" description="Disordered" evidence="1">
    <location>
        <begin position="56"/>
        <end position="92"/>
    </location>
</feature>
<organism evidence="2 3">
    <name type="scientific">Haemaphysalis longicornis</name>
    <name type="common">Bush tick</name>
    <dbReference type="NCBI Taxonomy" id="44386"/>
    <lineage>
        <taxon>Eukaryota</taxon>
        <taxon>Metazoa</taxon>
        <taxon>Ecdysozoa</taxon>
        <taxon>Arthropoda</taxon>
        <taxon>Chelicerata</taxon>
        <taxon>Arachnida</taxon>
        <taxon>Acari</taxon>
        <taxon>Parasitiformes</taxon>
        <taxon>Ixodida</taxon>
        <taxon>Ixodoidea</taxon>
        <taxon>Ixodidae</taxon>
        <taxon>Haemaphysalinae</taxon>
        <taxon>Haemaphysalis</taxon>
    </lineage>
</organism>
<accession>A0A9J6FFN2</accession>